<organism evidence="2">
    <name type="scientific">Adineta vaga</name>
    <name type="common">Rotifer</name>
    <name type="synonym">Callidina vaga</name>
    <dbReference type="NCBI Taxonomy" id="104782"/>
    <lineage>
        <taxon>Eukaryota</taxon>
        <taxon>Metazoa</taxon>
        <taxon>Spiralia</taxon>
        <taxon>Gnathifera</taxon>
        <taxon>Rotifera</taxon>
        <taxon>Eurotatoria</taxon>
        <taxon>Bdelloidea</taxon>
        <taxon>Adinetida</taxon>
        <taxon>Adinetidae</taxon>
        <taxon>Adineta</taxon>
    </lineage>
</organism>
<sequence>MIYIPSSDVKHSNIYVYLIFSSYDNLHLFVQQHFDLVARNLRSSHNVKSNSTDELIDLVVSMDGMILVYHLESKSRGFVSKYGIVFVIEMDTGLALDFEVLSVRCERCEKNKREKTAHEFRSWYAKHKSSCEKNWDGTAKAMEVEGAKRLFQRSLIKGFRYKWLICDGDSSAYEAVKNTYVVEEVDDNLPLQEKDQKLHNRDYQTNEITPHDIEQDLVFKEDCINHVQKRVISRLKDLRTKYSRLEFQSTSATNEKSSERSRKHRILMSDGKPYSGSTGRMTKQMEQKFTSLYGNAIRESSNQAIGTYHDAVLLMQTKCRVVFYHYIDQVDKNQQHQFCPKGSSRYTIRIKLSTRKKQYFSFSTINVIF</sequence>
<feature type="domain" description="Mutator-like transposase" evidence="1">
    <location>
        <begin position="47"/>
        <end position="188"/>
    </location>
</feature>
<dbReference type="Pfam" id="PF20700">
    <property type="entry name" value="Mutator"/>
    <property type="match status" value="1"/>
</dbReference>
<dbReference type="InterPro" id="IPR049012">
    <property type="entry name" value="Mutator_transp_dom"/>
</dbReference>
<evidence type="ECO:0000259" key="1">
    <source>
        <dbReference type="Pfam" id="PF20700"/>
    </source>
</evidence>
<accession>B3G4Q5</accession>
<proteinExistence type="predicted"/>
<name>B3G4Q5_ADIVA</name>
<dbReference type="AlphaFoldDB" id="B3G4Q5"/>
<reference evidence="2" key="1">
    <citation type="journal article" date="2008" name="Science">
        <title>Massive horizontal gene transfer in bdelloid rotifers.</title>
        <authorList>
            <person name="Gladyshev E.A."/>
            <person name="Meselson M.S."/>
            <person name="Arkhipova I.R."/>
        </authorList>
    </citation>
    <scope>NUCLEOTIDE SEQUENCE</scope>
</reference>
<dbReference type="EMBL" id="EU643492">
    <property type="protein sequence ID" value="ACD54803.1"/>
    <property type="molecule type" value="Genomic_DNA"/>
</dbReference>
<evidence type="ECO:0000313" key="2">
    <source>
        <dbReference type="EMBL" id="ACD54803.1"/>
    </source>
</evidence>
<protein>
    <recommendedName>
        <fullName evidence="1">Mutator-like transposase domain-containing protein</fullName>
    </recommendedName>
</protein>